<protein>
    <recommendedName>
        <fullName evidence="1">ASCH domain-containing protein</fullName>
    </recommendedName>
</protein>
<dbReference type="InterPro" id="IPR015947">
    <property type="entry name" value="PUA-like_sf"/>
</dbReference>
<dbReference type="RefSeq" id="WP_281837238.1">
    <property type="nucleotide sequence ID" value="NZ_BSDY01000020.1"/>
</dbReference>
<accession>A0A9W6LPH1</accession>
<proteinExistence type="predicted"/>
<gene>
    <name evidence="2" type="ORF">PM10SUCC1_30860</name>
</gene>
<sequence length="124" mass="14313">MKVLMAIKPKYADKIFSGEKNFEFRRSIFKDKNVKTVVVYSTKPVGKVIGEFTIDEIINKSPKDLWNLSKESAGIEENDFMNYFDGKDQGFAIKIKKAKLYKAPKMLSDFKEGLKAPQSFIYLR</sequence>
<organism evidence="2 3">
    <name type="scientific">Propionigenium maris DSM 9537</name>
    <dbReference type="NCBI Taxonomy" id="1123000"/>
    <lineage>
        <taxon>Bacteria</taxon>
        <taxon>Fusobacteriati</taxon>
        <taxon>Fusobacteriota</taxon>
        <taxon>Fusobacteriia</taxon>
        <taxon>Fusobacteriales</taxon>
        <taxon>Fusobacteriaceae</taxon>
        <taxon>Propionigenium</taxon>
    </lineage>
</organism>
<comment type="caution">
    <text evidence="2">The sequence shown here is derived from an EMBL/GenBank/DDBJ whole genome shotgun (WGS) entry which is preliminary data.</text>
</comment>
<feature type="domain" description="ASCH" evidence="1">
    <location>
        <begin position="5"/>
        <end position="99"/>
    </location>
</feature>
<dbReference type="SUPFAM" id="SSF88697">
    <property type="entry name" value="PUA domain-like"/>
    <property type="match status" value="1"/>
</dbReference>
<evidence type="ECO:0000313" key="3">
    <source>
        <dbReference type="Proteomes" id="UP001144471"/>
    </source>
</evidence>
<evidence type="ECO:0000313" key="2">
    <source>
        <dbReference type="EMBL" id="GLI57572.1"/>
    </source>
</evidence>
<dbReference type="AlphaFoldDB" id="A0A9W6LPH1"/>
<dbReference type="Proteomes" id="UP001144471">
    <property type="component" value="Unassembled WGS sequence"/>
</dbReference>
<dbReference type="Pfam" id="PF04266">
    <property type="entry name" value="ASCH"/>
    <property type="match status" value="1"/>
</dbReference>
<name>A0A9W6LPH1_9FUSO</name>
<dbReference type="SMART" id="SM01022">
    <property type="entry name" value="ASCH"/>
    <property type="match status" value="1"/>
</dbReference>
<reference evidence="2" key="1">
    <citation type="submission" date="2022-12" db="EMBL/GenBank/DDBJ databases">
        <title>Reference genome sequencing for broad-spectrum identification of bacterial and archaeal isolates by mass spectrometry.</title>
        <authorList>
            <person name="Sekiguchi Y."/>
            <person name="Tourlousse D.M."/>
        </authorList>
    </citation>
    <scope>NUCLEOTIDE SEQUENCE</scope>
    <source>
        <strain evidence="2">10succ1</strain>
    </source>
</reference>
<keyword evidence="3" id="KW-1185">Reference proteome</keyword>
<dbReference type="InterPro" id="IPR007374">
    <property type="entry name" value="ASCH_domain"/>
</dbReference>
<evidence type="ECO:0000259" key="1">
    <source>
        <dbReference type="SMART" id="SM01022"/>
    </source>
</evidence>
<dbReference type="EMBL" id="BSDY01000020">
    <property type="protein sequence ID" value="GLI57572.1"/>
    <property type="molecule type" value="Genomic_DNA"/>
</dbReference>
<dbReference type="Gene3D" id="2.30.130.30">
    <property type="entry name" value="Hypothetical protein"/>
    <property type="match status" value="1"/>
</dbReference>